<dbReference type="Gene3D" id="3.40.50.1820">
    <property type="entry name" value="alpha/beta hydrolase"/>
    <property type="match status" value="1"/>
</dbReference>
<dbReference type="PANTHER" id="PTHR43798:SF33">
    <property type="entry name" value="HYDROLASE, PUTATIVE (AFU_ORTHOLOGUE AFUA_2G14860)-RELATED"/>
    <property type="match status" value="1"/>
</dbReference>
<proteinExistence type="predicted"/>
<keyword evidence="3" id="KW-1185">Reference proteome</keyword>
<dbReference type="Proteomes" id="UP000559182">
    <property type="component" value="Unassembled WGS sequence"/>
</dbReference>
<dbReference type="SUPFAM" id="SSF53474">
    <property type="entry name" value="alpha/beta-Hydrolases"/>
    <property type="match status" value="1"/>
</dbReference>
<organism evidence="2 3">
    <name type="scientific">Flexivirga oryzae</name>
    <dbReference type="NCBI Taxonomy" id="1794944"/>
    <lineage>
        <taxon>Bacteria</taxon>
        <taxon>Bacillati</taxon>
        <taxon>Actinomycetota</taxon>
        <taxon>Actinomycetes</taxon>
        <taxon>Micrococcales</taxon>
        <taxon>Dermacoccaceae</taxon>
        <taxon>Flexivirga</taxon>
    </lineage>
</organism>
<evidence type="ECO:0000313" key="2">
    <source>
        <dbReference type="EMBL" id="MBB2893741.1"/>
    </source>
</evidence>
<dbReference type="AlphaFoldDB" id="A0A839NGE8"/>
<reference evidence="2 3" key="1">
    <citation type="submission" date="2020-08" db="EMBL/GenBank/DDBJ databases">
        <title>Sequencing the genomes of 1000 actinobacteria strains.</title>
        <authorList>
            <person name="Klenk H.-P."/>
        </authorList>
    </citation>
    <scope>NUCLEOTIDE SEQUENCE [LARGE SCALE GENOMIC DNA]</scope>
    <source>
        <strain evidence="2 3">DSM 105369</strain>
    </source>
</reference>
<dbReference type="Pfam" id="PF00561">
    <property type="entry name" value="Abhydrolase_1"/>
    <property type="match status" value="1"/>
</dbReference>
<dbReference type="PRINTS" id="PR00111">
    <property type="entry name" value="ABHYDROLASE"/>
</dbReference>
<dbReference type="RefSeq" id="WP_183322183.1">
    <property type="nucleotide sequence ID" value="NZ_JACHVQ010000003.1"/>
</dbReference>
<protein>
    <submittedName>
        <fullName evidence="2">Pimeloyl-ACP methyl ester carboxylesterase</fullName>
    </submittedName>
</protein>
<dbReference type="InterPro" id="IPR029058">
    <property type="entry name" value="AB_hydrolase_fold"/>
</dbReference>
<name>A0A839NGE8_9MICO</name>
<dbReference type="GO" id="GO:0016020">
    <property type="term" value="C:membrane"/>
    <property type="evidence" value="ECO:0007669"/>
    <property type="project" value="TreeGrafter"/>
</dbReference>
<evidence type="ECO:0000259" key="1">
    <source>
        <dbReference type="Pfam" id="PF00561"/>
    </source>
</evidence>
<comment type="caution">
    <text evidence="2">The sequence shown here is derived from an EMBL/GenBank/DDBJ whole genome shotgun (WGS) entry which is preliminary data.</text>
</comment>
<dbReference type="InterPro" id="IPR050266">
    <property type="entry name" value="AB_hydrolase_sf"/>
</dbReference>
<evidence type="ECO:0000313" key="3">
    <source>
        <dbReference type="Proteomes" id="UP000559182"/>
    </source>
</evidence>
<dbReference type="GO" id="GO:0003824">
    <property type="term" value="F:catalytic activity"/>
    <property type="evidence" value="ECO:0007669"/>
    <property type="project" value="UniProtKB-ARBA"/>
</dbReference>
<dbReference type="InterPro" id="IPR000073">
    <property type="entry name" value="AB_hydrolase_1"/>
</dbReference>
<gene>
    <name evidence="2" type="ORF">FHU39_003772</name>
</gene>
<dbReference type="PANTHER" id="PTHR43798">
    <property type="entry name" value="MONOACYLGLYCEROL LIPASE"/>
    <property type="match status" value="1"/>
</dbReference>
<dbReference type="EMBL" id="JACHVQ010000003">
    <property type="protein sequence ID" value="MBB2893741.1"/>
    <property type="molecule type" value="Genomic_DNA"/>
</dbReference>
<accession>A0A839NGE8</accession>
<feature type="domain" description="AB hydrolase-1" evidence="1">
    <location>
        <begin position="40"/>
        <end position="141"/>
    </location>
</feature>
<sequence>MTLNAVAADHLLDGIQASDVDTDRLRVRVLTRAGQTSGRPLLLVHGNISSSLFYQRLMLALPDDIRPIAPDLRGFGETQDEPIDATRGLGDHVDDLVGLLDALGITSVDAVGWSMGGGVVARLALDAPGRVSTLTLLAPISPYGYGCTRGEDGRLVFADAVGSGGGGGTPRFVELLAAKDPDGTMTDGMPELASPRATLRALYVAPRADPWPDEDLWVASMLTTRTGSGFYPGDSTPSPNWPGFAPGSRGVLNSMAPNHCRWDDLPGAAQRPPVLWIRGAADQIVADAAGLDLAVLGQAGLIPGYPGAEAVPPQPMIVQTRAVLDRYAAAGGSYREVVLDGTGHPAHLERQDDVLAALLEHLG</sequence>